<evidence type="ECO:0000256" key="4">
    <source>
        <dbReference type="ARBA" id="ARBA00023034"/>
    </source>
</evidence>
<comment type="subcellular location">
    <subcellularLocation>
        <location evidence="1">Golgi apparatus membrane</location>
        <topology evidence="1">Multi-pass membrane protein</topology>
    </subcellularLocation>
</comment>
<feature type="transmembrane region" description="Helical" evidence="7">
    <location>
        <begin position="12"/>
        <end position="30"/>
    </location>
</feature>
<feature type="transmembrane region" description="Helical" evidence="7">
    <location>
        <begin position="68"/>
        <end position="86"/>
    </location>
</feature>
<dbReference type="OMA" id="LMGWPIV"/>
<protein>
    <recommendedName>
        <fullName evidence="10">Vesicle transport protein</fullName>
    </recommendedName>
</protein>
<proteinExistence type="inferred from homology"/>
<evidence type="ECO:0000313" key="9">
    <source>
        <dbReference type="Proteomes" id="UP000001449"/>
    </source>
</evidence>
<evidence type="ECO:0000256" key="7">
    <source>
        <dbReference type="SAM" id="Phobius"/>
    </source>
</evidence>
<feature type="non-terminal residue" evidence="8">
    <location>
        <position position="112"/>
    </location>
</feature>
<dbReference type="PaxDb" id="35128-Thaps19662"/>
<evidence type="ECO:0000256" key="5">
    <source>
        <dbReference type="ARBA" id="ARBA00023136"/>
    </source>
</evidence>
<reference evidence="8 9" key="2">
    <citation type="journal article" date="2008" name="Nature">
        <title>The Phaeodactylum genome reveals the evolutionary history of diatom genomes.</title>
        <authorList>
            <person name="Bowler C."/>
            <person name="Allen A.E."/>
            <person name="Badger J.H."/>
            <person name="Grimwood J."/>
            <person name="Jabbari K."/>
            <person name="Kuo A."/>
            <person name="Maheswari U."/>
            <person name="Martens C."/>
            <person name="Maumus F."/>
            <person name="Otillar R.P."/>
            <person name="Rayko E."/>
            <person name="Salamov A."/>
            <person name="Vandepoele K."/>
            <person name="Beszteri B."/>
            <person name="Gruber A."/>
            <person name="Heijde M."/>
            <person name="Katinka M."/>
            <person name="Mock T."/>
            <person name="Valentin K."/>
            <person name="Verret F."/>
            <person name="Berges J.A."/>
            <person name="Brownlee C."/>
            <person name="Cadoret J.P."/>
            <person name="Chiovitti A."/>
            <person name="Choi C.J."/>
            <person name="Coesel S."/>
            <person name="De Martino A."/>
            <person name="Detter J.C."/>
            <person name="Durkin C."/>
            <person name="Falciatore A."/>
            <person name="Fournet J."/>
            <person name="Haruta M."/>
            <person name="Huysman M.J."/>
            <person name="Jenkins B.D."/>
            <person name="Jiroutova K."/>
            <person name="Jorgensen R.E."/>
            <person name="Joubert Y."/>
            <person name="Kaplan A."/>
            <person name="Kroger N."/>
            <person name="Kroth P.G."/>
            <person name="La Roche J."/>
            <person name="Lindquist E."/>
            <person name="Lommer M."/>
            <person name="Martin-Jezequel V."/>
            <person name="Lopez P.J."/>
            <person name="Lucas S."/>
            <person name="Mangogna M."/>
            <person name="McGinnis K."/>
            <person name="Medlin L.K."/>
            <person name="Montsant A."/>
            <person name="Oudot-Le Secq M.P."/>
            <person name="Napoli C."/>
            <person name="Obornik M."/>
            <person name="Parker M.S."/>
            <person name="Petit J.L."/>
            <person name="Porcel B.M."/>
            <person name="Poulsen N."/>
            <person name="Robison M."/>
            <person name="Rychlewski L."/>
            <person name="Rynearson T.A."/>
            <person name="Schmutz J."/>
            <person name="Shapiro H."/>
            <person name="Siaut M."/>
            <person name="Stanley M."/>
            <person name="Sussman M.R."/>
            <person name="Taylor A.R."/>
            <person name="Vardi A."/>
            <person name="von Dassow P."/>
            <person name="Vyverman W."/>
            <person name="Willis A."/>
            <person name="Wyrwicz L.S."/>
            <person name="Rokhsar D.S."/>
            <person name="Weissenbach J."/>
            <person name="Armbrust E.V."/>
            <person name="Green B.R."/>
            <person name="Van de Peer Y."/>
            <person name="Grigoriev I.V."/>
        </authorList>
    </citation>
    <scope>NUCLEOTIDE SEQUENCE [LARGE SCALE GENOMIC DNA]</scope>
    <source>
        <strain evidence="8 9">CCMP1335</strain>
    </source>
</reference>
<dbReference type="InterPro" id="IPR007305">
    <property type="entry name" value="Vesicle_transpt_Got1/SFT2"/>
</dbReference>
<dbReference type="InterPro" id="IPR045176">
    <property type="entry name" value="Got1"/>
</dbReference>
<dbReference type="InParanoid" id="B8C5D4"/>
<comment type="similarity">
    <text evidence="6">Belongs to the GOT1 family.</text>
</comment>
<dbReference type="GO" id="GO:0000139">
    <property type="term" value="C:Golgi membrane"/>
    <property type="evidence" value="ECO:0007669"/>
    <property type="project" value="UniProtKB-SubCell"/>
</dbReference>
<dbReference type="GO" id="GO:0042147">
    <property type="term" value="P:retrograde transport, endosome to Golgi"/>
    <property type="evidence" value="ECO:0007669"/>
    <property type="project" value="InterPro"/>
</dbReference>
<evidence type="ECO:0008006" key="10">
    <source>
        <dbReference type="Google" id="ProtNLM"/>
    </source>
</evidence>
<dbReference type="eggNOG" id="KOG1743">
    <property type="taxonomic scope" value="Eukaryota"/>
</dbReference>
<gene>
    <name evidence="8" type="ORF">THAPSDRAFT_19662</name>
</gene>
<dbReference type="HOGENOM" id="CLU_124519_3_0_1"/>
<dbReference type="KEGG" id="tps:THAPSDRAFT_19662"/>
<keyword evidence="4" id="KW-0333">Golgi apparatus</keyword>
<dbReference type="EMBL" id="CM000643">
    <property type="protein sequence ID" value="EED91098.1"/>
    <property type="molecule type" value="Genomic_DNA"/>
</dbReference>
<keyword evidence="9" id="KW-1185">Reference proteome</keyword>
<dbReference type="Pfam" id="PF04178">
    <property type="entry name" value="Got1"/>
    <property type="match status" value="1"/>
</dbReference>
<evidence type="ECO:0000313" key="8">
    <source>
        <dbReference type="EMBL" id="EED91098.1"/>
    </source>
</evidence>
<name>B8C5D4_THAPS</name>
<reference evidence="8 9" key="1">
    <citation type="journal article" date="2004" name="Science">
        <title>The genome of the diatom Thalassiosira pseudonana: ecology, evolution, and metabolism.</title>
        <authorList>
            <person name="Armbrust E.V."/>
            <person name="Berges J.A."/>
            <person name="Bowler C."/>
            <person name="Green B.R."/>
            <person name="Martinez D."/>
            <person name="Putnam N.H."/>
            <person name="Zhou S."/>
            <person name="Allen A.E."/>
            <person name="Apt K.E."/>
            <person name="Bechner M."/>
            <person name="Brzezinski M.A."/>
            <person name="Chaal B.K."/>
            <person name="Chiovitti A."/>
            <person name="Davis A.K."/>
            <person name="Demarest M.S."/>
            <person name="Detter J.C."/>
            <person name="Glavina T."/>
            <person name="Goodstein D."/>
            <person name="Hadi M.Z."/>
            <person name="Hellsten U."/>
            <person name="Hildebrand M."/>
            <person name="Jenkins B.D."/>
            <person name="Jurka J."/>
            <person name="Kapitonov V.V."/>
            <person name="Kroger N."/>
            <person name="Lau W.W."/>
            <person name="Lane T.W."/>
            <person name="Larimer F.W."/>
            <person name="Lippmeier J.C."/>
            <person name="Lucas S."/>
            <person name="Medina M."/>
            <person name="Montsant A."/>
            <person name="Obornik M."/>
            <person name="Parker M.S."/>
            <person name="Palenik B."/>
            <person name="Pazour G.J."/>
            <person name="Richardson P.M."/>
            <person name="Rynearson T.A."/>
            <person name="Saito M.A."/>
            <person name="Schwartz D.C."/>
            <person name="Thamatrakoln K."/>
            <person name="Valentin K."/>
            <person name="Vardi A."/>
            <person name="Wilkerson F.P."/>
            <person name="Rokhsar D.S."/>
        </authorList>
    </citation>
    <scope>NUCLEOTIDE SEQUENCE [LARGE SCALE GENOMIC DNA]</scope>
    <source>
        <strain evidence="8 9">CCMP1335</strain>
    </source>
</reference>
<dbReference type="STRING" id="35128.B8C5D4"/>
<evidence type="ECO:0000256" key="1">
    <source>
        <dbReference type="ARBA" id="ARBA00004653"/>
    </source>
</evidence>
<dbReference type="RefSeq" id="XP_002290991.1">
    <property type="nucleotide sequence ID" value="XM_002290955.1"/>
</dbReference>
<keyword evidence="5 7" id="KW-0472">Membrane</keyword>
<evidence type="ECO:0000256" key="3">
    <source>
        <dbReference type="ARBA" id="ARBA00022989"/>
    </source>
</evidence>
<dbReference type="PANTHER" id="PTHR21493:SF9">
    <property type="entry name" value="GOLGI TRANSPORT PROTEIN 1-RELATED"/>
    <property type="match status" value="1"/>
</dbReference>
<keyword evidence="2 7" id="KW-0812">Transmembrane</keyword>
<dbReference type="Proteomes" id="UP000001449">
    <property type="component" value="Chromosome 6"/>
</dbReference>
<accession>B8C5D4</accession>
<feature type="transmembrane region" description="Helical" evidence="7">
    <location>
        <begin position="42"/>
        <end position="62"/>
    </location>
</feature>
<feature type="non-terminal residue" evidence="8">
    <location>
        <position position="1"/>
    </location>
</feature>
<dbReference type="FunCoup" id="B8C5D4">
    <property type="interactions" value="35"/>
</dbReference>
<evidence type="ECO:0000256" key="2">
    <source>
        <dbReference type="ARBA" id="ARBA00022692"/>
    </source>
</evidence>
<dbReference type="GO" id="GO:0006888">
    <property type="term" value="P:endoplasmic reticulum to Golgi vesicle-mediated transport"/>
    <property type="evidence" value="ECO:0007669"/>
    <property type="project" value="InterPro"/>
</dbReference>
<evidence type="ECO:0000256" key="6">
    <source>
        <dbReference type="ARBA" id="ARBA00025799"/>
    </source>
</evidence>
<organism evidence="8 9">
    <name type="scientific">Thalassiosira pseudonana</name>
    <name type="common">Marine diatom</name>
    <name type="synonym">Cyclotella nana</name>
    <dbReference type="NCBI Taxonomy" id="35128"/>
    <lineage>
        <taxon>Eukaryota</taxon>
        <taxon>Sar</taxon>
        <taxon>Stramenopiles</taxon>
        <taxon>Ochrophyta</taxon>
        <taxon>Bacillariophyta</taxon>
        <taxon>Coscinodiscophyceae</taxon>
        <taxon>Thalassiosirophycidae</taxon>
        <taxon>Thalassiosirales</taxon>
        <taxon>Thalassiosiraceae</taxon>
        <taxon>Thalassiosira</taxon>
    </lineage>
</organism>
<dbReference type="AlphaFoldDB" id="B8C5D4"/>
<keyword evidence="3 7" id="KW-1133">Transmembrane helix</keyword>
<dbReference type="GeneID" id="7448572"/>
<dbReference type="GO" id="GO:0005829">
    <property type="term" value="C:cytosol"/>
    <property type="evidence" value="ECO:0007669"/>
    <property type="project" value="GOC"/>
</dbReference>
<sequence length="112" mass="12341">LGILFLFDSTLLALGDLLFLTGLTLTIGVSRTLRFFSRKDRIRGIVAFFGGVTLVMLRWPMIGMVAQVYGLIYLFGQFFPIAAASLKDVPVVGSVFRHATVERFFSSFGGGR</sequence>
<dbReference type="PANTHER" id="PTHR21493">
    <property type="entry name" value="CGI-141-RELATED/LIPASE CONTAINING PROTEIN"/>
    <property type="match status" value="1"/>
</dbReference>